<gene>
    <name evidence="7" type="ORF">BGZ97_009100</name>
</gene>
<feature type="compositionally biased region" description="Basic and acidic residues" evidence="5">
    <location>
        <begin position="362"/>
        <end position="371"/>
    </location>
</feature>
<feature type="region of interest" description="Disordered" evidence="5">
    <location>
        <begin position="1119"/>
        <end position="1157"/>
    </location>
</feature>
<name>A0A9P6UW95_9FUNG</name>
<feature type="transmembrane region" description="Helical" evidence="6">
    <location>
        <begin position="258"/>
        <end position="277"/>
    </location>
</feature>
<evidence type="ECO:0000313" key="7">
    <source>
        <dbReference type="EMBL" id="KAG0322048.1"/>
    </source>
</evidence>
<reference evidence="7" key="1">
    <citation type="journal article" date="2020" name="Fungal Divers.">
        <title>Resolving the Mortierellaceae phylogeny through synthesis of multi-gene phylogenetics and phylogenomics.</title>
        <authorList>
            <person name="Vandepol N."/>
            <person name="Liber J."/>
            <person name="Desiro A."/>
            <person name="Na H."/>
            <person name="Kennedy M."/>
            <person name="Barry K."/>
            <person name="Grigoriev I.V."/>
            <person name="Miller A.N."/>
            <person name="O'Donnell K."/>
            <person name="Stajich J.E."/>
            <person name="Bonito G."/>
        </authorList>
    </citation>
    <scope>NUCLEOTIDE SEQUENCE</scope>
    <source>
        <strain evidence="7">NVP60</strain>
    </source>
</reference>
<feature type="region of interest" description="Disordered" evidence="5">
    <location>
        <begin position="899"/>
        <end position="929"/>
    </location>
</feature>
<evidence type="ECO:0000256" key="2">
    <source>
        <dbReference type="ARBA" id="ARBA00022692"/>
    </source>
</evidence>
<feature type="region of interest" description="Disordered" evidence="5">
    <location>
        <begin position="437"/>
        <end position="622"/>
    </location>
</feature>
<dbReference type="AlphaFoldDB" id="A0A9P6UW95"/>
<feature type="transmembrane region" description="Helical" evidence="6">
    <location>
        <begin position="167"/>
        <end position="185"/>
    </location>
</feature>
<keyword evidence="2 6" id="KW-0812">Transmembrane</keyword>
<evidence type="ECO:0000256" key="1">
    <source>
        <dbReference type="ARBA" id="ARBA00004141"/>
    </source>
</evidence>
<evidence type="ECO:0000256" key="6">
    <source>
        <dbReference type="SAM" id="Phobius"/>
    </source>
</evidence>
<dbReference type="SMART" id="SM01417">
    <property type="entry name" value="Solute_trans_a"/>
    <property type="match status" value="1"/>
</dbReference>
<keyword evidence="4 6" id="KW-0472">Membrane</keyword>
<dbReference type="GO" id="GO:0016020">
    <property type="term" value="C:membrane"/>
    <property type="evidence" value="ECO:0007669"/>
    <property type="project" value="UniProtKB-SubCell"/>
</dbReference>
<evidence type="ECO:0000256" key="4">
    <source>
        <dbReference type="ARBA" id="ARBA00023136"/>
    </source>
</evidence>
<feature type="compositionally biased region" description="Basic and acidic residues" evidence="5">
    <location>
        <begin position="1027"/>
        <end position="1049"/>
    </location>
</feature>
<feature type="transmembrane region" description="Helical" evidence="6">
    <location>
        <begin position="39"/>
        <end position="63"/>
    </location>
</feature>
<feature type="compositionally biased region" description="Acidic residues" evidence="5">
    <location>
        <begin position="470"/>
        <end position="483"/>
    </location>
</feature>
<feature type="compositionally biased region" description="Polar residues" evidence="5">
    <location>
        <begin position="551"/>
        <end position="562"/>
    </location>
</feature>
<dbReference type="EMBL" id="JAAAIN010000043">
    <property type="protein sequence ID" value="KAG0322048.1"/>
    <property type="molecule type" value="Genomic_DNA"/>
</dbReference>
<feature type="compositionally biased region" description="Low complexity" evidence="5">
    <location>
        <begin position="741"/>
        <end position="751"/>
    </location>
</feature>
<feature type="transmembrane region" description="Helical" evidence="6">
    <location>
        <begin position="75"/>
        <end position="95"/>
    </location>
</feature>
<evidence type="ECO:0000256" key="3">
    <source>
        <dbReference type="ARBA" id="ARBA00022989"/>
    </source>
</evidence>
<dbReference type="Pfam" id="PF03619">
    <property type="entry name" value="Solute_trans_a"/>
    <property type="match status" value="2"/>
</dbReference>
<evidence type="ECO:0000313" key="8">
    <source>
        <dbReference type="Proteomes" id="UP000823405"/>
    </source>
</evidence>
<feature type="compositionally biased region" description="Basic and acidic residues" evidence="5">
    <location>
        <begin position="706"/>
        <end position="740"/>
    </location>
</feature>
<accession>A0A9P6UW95</accession>
<evidence type="ECO:0000256" key="5">
    <source>
        <dbReference type="SAM" id="MobiDB-lite"/>
    </source>
</evidence>
<feature type="compositionally biased region" description="Basic and acidic residues" evidence="5">
    <location>
        <begin position="914"/>
        <end position="929"/>
    </location>
</feature>
<feature type="compositionally biased region" description="Basic residues" evidence="5">
    <location>
        <begin position="446"/>
        <end position="465"/>
    </location>
</feature>
<feature type="region of interest" description="Disordered" evidence="5">
    <location>
        <begin position="1027"/>
        <end position="1078"/>
    </location>
</feature>
<comment type="subcellular location">
    <subcellularLocation>
        <location evidence="1">Membrane</location>
        <topology evidence="1">Multi-pass membrane protein</topology>
    </subcellularLocation>
</comment>
<proteinExistence type="predicted"/>
<feature type="transmembrane region" description="Helical" evidence="6">
    <location>
        <begin position="205"/>
        <end position="226"/>
    </location>
</feature>
<dbReference type="InterPro" id="IPR005178">
    <property type="entry name" value="Ostalpha/TMEM184C"/>
</dbReference>
<feature type="compositionally biased region" description="Pro residues" evidence="5">
    <location>
        <begin position="752"/>
        <end position="762"/>
    </location>
</feature>
<evidence type="ECO:0008006" key="9">
    <source>
        <dbReference type="Google" id="ProtNLM"/>
    </source>
</evidence>
<dbReference type="PANTHER" id="PTHR23423">
    <property type="entry name" value="ORGANIC SOLUTE TRANSPORTER-RELATED"/>
    <property type="match status" value="1"/>
</dbReference>
<feature type="region of interest" description="Disordered" evidence="5">
    <location>
        <begin position="687"/>
        <end position="887"/>
    </location>
</feature>
<keyword evidence="8" id="KW-1185">Reference proteome</keyword>
<keyword evidence="3 6" id="KW-1133">Transmembrane helix</keyword>
<feature type="region of interest" description="Disordered" evidence="5">
    <location>
        <begin position="318"/>
        <end position="373"/>
    </location>
</feature>
<comment type="caution">
    <text evidence="7">The sequence shown here is derived from an EMBL/GenBank/DDBJ whole genome shotgun (WGS) entry which is preliminary data.</text>
</comment>
<feature type="compositionally biased region" description="Basic and acidic residues" evidence="5">
    <location>
        <begin position="506"/>
        <end position="536"/>
    </location>
</feature>
<feature type="compositionally biased region" description="Acidic residues" evidence="5">
    <location>
        <begin position="491"/>
        <end position="505"/>
    </location>
</feature>
<feature type="compositionally biased region" description="Low complexity" evidence="5">
    <location>
        <begin position="324"/>
        <end position="339"/>
    </location>
</feature>
<dbReference type="Proteomes" id="UP000823405">
    <property type="component" value="Unassembled WGS sequence"/>
</dbReference>
<dbReference type="OrthoDB" id="5348404at2759"/>
<organism evidence="7 8">
    <name type="scientific">Linnemannia gamsii</name>
    <dbReference type="NCBI Taxonomy" id="64522"/>
    <lineage>
        <taxon>Eukaryota</taxon>
        <taxon>Fungi</taxon>
        <taxon>Fungi incertae sedis</taxon>
        <taxon>Mucoromycota</taxon>
        <taxon>Mortierellomycotina</taxon>
        <taxon>Mortierellomycetes</taxon>
        <taxon>Mortierellales</taxon>
        <taxon>Mortierellaceae</taxon>
        <taxon>Linnemannia</taxon>
    </lineage>
</organism>
<feature type="compositionally biased region" description="Polar residues" evidence="5">
    <location>
        <begin position="810"/>
        <end position="820"/>
    </location>
</feature>
<protein>
    <recommendedName>
        <fullName evidence="9">DUF300-domain-containing protein</fullName>
    </recommendedName>
</protein>
<sequence length="1157" mass="129803">MSTEHEPVLSPKGCPIENFPEDPERLFTANGLTLDYPRIGWIAAGCCTLLATAISLVLIYRHYQYYTKPNQQRYIVRMLLMVPIYAITSWFSFVYVREAIYYETIRVFYEAFVIASFLILLLQYLGDSLEDQKRALKRHKKTERWFFPMCCLKYNPSRPHFLQYMKWGILQYVPLNVLGSLLTVVLETQGTYCESSWNPKFGHVWILFINFTSVTLATYFLIMFYFTIRTDLKQYEPFYKFLAIKLASKYWSTGDISIGINALLIDFEMVIFALIHLKAFSYKPYVPMIPNPDLPPPSGSDQDKDSTAALASLSVDTMPTATSGRTQRQTGAGAGAEAGEASKRKPAPSATLIDKKTKKKKKDEGPPEKIMDFTQKTPIWRGILDSFNPLDTIRELSYGCKYMYKWIRGIPVDKDSRRLLDLQVAFGRVRPEVPYTPTKEELEKERKKKRKKKLKEKEKRRKERKKMGLDTDEEDDEDDEDDKDKDGGSSNDDEDDEDDDDDSDDNGDKDLEKGANRDNGHDTDNDEKDRRRRDADGSEGAGAGQGPVSRYRQSQDNNNQSGRGRRADTAYDMGEGGSGIAGSGIEAYGRSTAAARKPVKPVKKKDVANPILPHLERDPSIKLGKAEAARTERATLPDIQPDPVERKIALSGFYEDLPRSPEIEKLGSPSSIDTPIPMQYRRDHRHQYQPYDIQESQVRGGGSEWDYERRQHQQRPRDHRLDIDQEPTSRFEHRDRDLERAAAGVAGGPAPYVLPIPVQPKSPEPHATSVGTGRGGGGGEGGRRGAPLQPQPVEIDALPRGGLTRLANDNFVTKGSSNPYQYDREFDDDKSNWKNNGGKGFTRDPLSTGTNDPRIAALSHYSHQQQQGGSGGFHNSNSHHYHHQRIDSAESSALTISTTTDSLAPTPVPPGERGFYHHKEASRSDPELSHYGLDHEHYLERMHYLEEQDRQAQYYLQLQQQQQLLREERRRSQFLLQSDLPEPSSSSSAPVPVPVPGSVDVAITAAGGGVTGDAGNAAPDRTSIVIQDKKDSDNQLHLIPKDNNKKGRGGESTLPPPSEPVPVDSQVPDPGKVPATSDNNITAAAAADADTVRQQQQVVQEDPIVAEYNLLQHRQKLQAQQRTQQELQYQEQQQRPGSYGSTSYTTPTTTAAAATIT</sequence>
<feature type="compositionally biased region" description="Low complexity" evidence="5">
    <location>
        <begin position="859"/>
        <end position="876"/>
    </location>
</feature>
<feature type="compositionally biased region" description="Basic and acidic residues" evidence="5">
    <location>
        <begin position="822"/>
        <end position="832"/>
    </location>
</feature>
<feature type="transmembrane region" description="Helical" evidence="6">
    <location>
        <begin position="107"/>
        <end position="125"/>
    </location>
</feature>